<comment type="caution">
    <text evidence="1">The sequence shown here is derived from an EMBL/GenBank/DDBJ whole genome shotgun (WGS) entry which is preliminary data.</text>
</comment>
<accession>A0A3M7T9M7</accession>
<dbReference type="OrthoDB" id="10043445at2759"/>
<name>A0A3M7T9M7_BRAPC</name>
<keyword evidence="2" id="KW-1185">Reference proteome</keyword>
<evidence type="ECO:0000313" key="2">
    <source>
        <dbReference type="Proteomes" id="UP000276133"/>
    </source>
</evidence>
<dbReference type="AlphaFoldDB" id="A0A3M7T9M7"/>
<sequence length="144" mass="17159">MTKIIHLKEEALRIRVYAKEVRIWSNTENNDLNNISQRQAAKKFDISQQMVSKLLKKLQIKPRKKMKTLDRTECKKKNLYLKNPNISWILDDESYFTLSHGKISGNDKFTRVTLLQHQQVQNVPQLRNLIRNYLFGWSFLRGEL</sequence>
<reference evidence="1 2" key="1">
    <citation type="journal article" date="2018" name="Sci. Rep.">
        <title>Genomic signatures of local adaptation to the degree of environmental predictability in rotifers.</title>
        <authorList>
            <person name="Franch-Gras L."/>
            <person name="Hahn C."/>
            <person name="Garcia-Roger E.M."/>
            <person name="Carmona M.J."/>
            <person name="Serra M."/>
            <person name="Gomez A."/>
        </authorList>
    </citation>
    <scope>NUCLEOTIDE SEQUENCE [LARGE SCALE GENOMIC DNA]</scope>
    <source>
        <strain evidence="1">HYR1</strain>
    </source>
</reference>
<organism evidence="1 2">
    <name type="scientific">Brachionus plicatilis</name>
    <name type="common">Marine rotifer</name>
    <name type="synonym">Brachionus muelleri</name>
    <dbReference type="NCBI Taxonomy" id="10195"/>
    <lineage>
        <taxon>Eukaryota</taxon>
        <taxon>Metazoa</taxon>
        <taxon>Spiralia</taxon>
        <taxon>Gnathifera</taxon>
        <taxon>Rotifera</taxon>
        <taxon>Eurotatoria</taxon>
        <taxon>Monogononta</taxon>
        <taxon>Pseudotrocha</taxon>
        <taxon>Ploima</taxon>
        <taxon>Brachionidae</taxon>
        <taxon>Brachionus</taxon>
    </lineage>
</organism>
<dbReference type="Proteomes" id="UP000276133">
    <property type="component" value="Unassembled WGS sequence"/>
</dbReference>
<evidence type="ECO:0008006" key="3">
    <source>
        <dbReference type="Google" id="ProtNLM"/>
    </source>
</evidence>
<proteinExistence type="predicted"/>
<protein>
    <recommendedName>
        <fullName evidence="3">HTH psq-type domain-containing protein</fullName>
    </recommendedName>
</protein>
<gene>
    <name evidence="1" type="ORF">BpHYR1_035201</name>
</gene>
<dbReference type="EMBL" id="REGN01000082">
    <property type="protein sequence ID" value="RNA44608.1"/>
    <property type="molecule type" value="Genomic_DNA"/>
</dbReference>
<evidence type="ECO:0000313" key="1">
    <source>
        <dbReference type="EMBL" id="RNA44608.1"/>
    </source>
</evidence>